<keyword evidence="2" id="KW-0472">Membrane</keyword>
<feature type="region of interest" description="Disordered" evidence="1">
    <location>
        <begin position="494"/>
        <end position="518"/>
    </location>
</feature>
<evidence type="ECO:0000256" key="2">
    <source>
        <dbReference type="SAM" id="Phobius"/>
    </source>
</evidence>
<evidence type="ECO:0000256" key="1">
    <source>
        <dbReference type="SAM" id="MobiDB-lite"/>
    </source>
</evidence>
<protein>
    <recommendedName>
        <fullName evidence="5">O-antigen ligase domain-containing protein</fullName>
    </recommendedName>
</protein>
<keyword evidence="4" id="KW-1185">Reference proteome</keyword>
<feature type="transmembrane region" description="Helical" evidence="2">
    <location>
        <begin position="51"/>
        <end position="73"/>
    </location>
</feature>
<name>A0A939HG71_9MICC</name>
<evidence type="ECO:0008006" key="5">
    <source>
        <dbReference type="Google" id="ProtNLM"/>
    </source>
</evidence>
<feature type="transmembrane region" description="Helical" evidence="2">
    <location>
        <begin position="325"/>
        <end position="344"/>
    </location>
</feature>
<evidence type="ECO:0000313" key="4">
    <source>
        <dbReference type="Proteomes" id="UP000664164"/>
    </source>
</evidence>
<comment type="caution">
    <text evidence="3">The sequence shown here is derived from an EMBL/GenBank/DDBJ whole genome shotgun (WGS) entry which is preliminary data.</text>
</comment>
<feature type="transmembrane region" description="Helical" evidence="2">
    <location>
        <begin position="80"/>
        <end position="98"/>
    </location>
</feature>
<feature type="transmembrane region" description="Helical" evidence="2">
    <location>
        <begin position="190"/>
        <end position="209"/>
    </location>
</feature>
<feature type="transmembrane region" description="Helical" evidence="2">
    <location>
        <begin position="417"/>
        <end position="438"/>
    </location>
</feature>
<organism evidence="3 4">
    <name type="scientific">Arthrobacter cavernae</name>
    <dbReference type="NCBI Taxonomy" id="2817681"/>
    <lineage>
        <taxon>Bacteria</taxon>
        <taxon>Bacillati</taxon>
        <taxon>Actinomycetota</taxon>
        <taxon>Actinomycetes</taxon>
        <taxon>Micrococcales</taxon>
        <taxon>Micrococcaceae</taxon>
        <taxon>Arthrobacter</taxon>
    </lineage>
</organism>
<evidence type="ECO:0000313" key="3">
    <source>
        <dbReference type="EMBL" id="MBO1267723.1"/>
    </source>
</evidence>
<dbReference type="EMBL" id="JAFNLL010000012">
    <property type="protein sequence ID" value="MBO1267723.1"/>
    <property type="molecule type" value="Genomic_DNA"/>
</dbReference>
<dbReference type="Proteomes" id="UP000664164">
    <property type="component" value="Unassembled WGS sequence"/>
</dbReference>
<keyword evidence="2" id="KW-1133">Transmembrane helix</keyword>
<accession>A0A939HG71</accession>
<feature type="transmembrane region" description="Helical" evidence="2">
    <location>
        <begin position="136"/>
        <end position="160"/>
    </location>
</feature>
<feature type="transmembrane region" description="Helical" evidence="2">
    <location>
        <begin position="166"/>
        <end position="183"/>
    </location>
</feature>
<dbReference type="AlphaFoldDB" id="A0A939HG71"/>
<feature type="compositionally biased region" description="Polar residues" evidence="1">
    <location>
        <begin position="497"/>
        <end position="510"/>
    </location>
</feature>
<reference evidence="3" key="1">
    <citation type="submission" date="2021-03" db="EMBL/GenBank/DDBJ databases">
        <title>A new species, PO-11, isolated from a karst cave deposit.</title>
        <authorList>
            <person name="Zhaoxiaoyong W."/>
        </authorList>
    </citation>
    <scope>NUCLEOTIDE SEQUENCE</scope>
    <source>
        <strain evidence="3">PO-11</strain>
    </source>
</reference>
<feature type="transmembrane region" description="Helical" evidence="2">
    <location>
        <begin position="104"/>
        <end position="124"/>
    </location>
</feature>
<keyword evidence="2" id="KW-0812">Transmembrane</keyword>
<dbReference type="RefSeq" id="WP_207615521.1">
    <property type="nucleotide sequence ID" value="NZ_JAFNLL010000012.1"/>
</dbReference>
<feature type="transmembrane region" description="Helical" evidence="2">
    <location>
        <begin position="250"/>
        <end position="271"/>
    </location>
</feature>
<sequence length="518" mass="54864">MALATLNSQMRARKHPTPSVKSWSGFASFCFAFLATNITYGAPVVLGTMLDSFVTLVISLVILVSISFGLLLADPRHFCLYWLHLVILQNAVSGLWFSDSEGEIPLVVTEAKTLAMVVAVMFCLPRILKVLSADKWLVGGVTVYFAGLVLNFTGFGALALATLRNFTIPLAALFVAASLARELNVRERIAFLRVVLGCATFWLVLGAAGEMVFTTPQWRAAFNADSLGGLNSLSEVTSIFGYELSRIGGLLLEPVNAGYMAASVLVVLWVLRRSKRGVGDSISDRVCLLGSTFALVSAATKNGLMMFLLAGVVSILLHRGIRRDVVVIVSCFISFVTTLAYATLVKGPAYLQTVFLNPVGASGGESTSIHMAGLISGFQGLADSPFGHGLGTGGNFLKLFDPTVSRVTWLSTGGESAWGTLAYQGGLLCVAGLLLIVVRIARAYGAESAILLAVWAGAALFAESFFGPIASSILMIGTAFLSKTNDAAVAGGIERATSPTDRQSNSQSDVDSILDRMT</sequence>
<proteinExistence type="predicted"/>
<gene>
    <name evidence="3" type="ORF">J1902_06960</name>
</gene>
<feature type="transmembrane region" description="Helical" evidence="2">
    <location>
        <begin position="450"/>
        <end position="476"/>
    </location>
</feature>